<dbReference type="AlphaFoldDB" id="A0A875RYC7"/>
<protein>
    <submittedName>
        <fullName evidence="2">Uncharacterized protein</fullName>
    </submittedName>
</protein>
<reference evidence="2" key="1">
    <citation type="submission" date="2020-10" db="EMBL/GenBank/DDBJ databases">
        <authorList>
            <person name="Roach M.J.R."/>
        </authorList>
    </citation>
    <scope>NUCLEOTIDE SEQUENCE</scope>
    <source>
        <strain evidence="2">CBS 1945</strain>
    </source>
</reference>
<sequence>MLKPFQELATPRHILQDSQPDDNSNPLLEKPTVLPTITLEHHHPHDNSNYFLVIPEVLSVLTESIFELKGISIKRISTIKVTYPDTNDSDNDTLDFDEATQLYNVKDNYILEQDLKDIPVYCLKTPSCKVDFVTIPSFRNKIIYNLLANTILSSYDVHRLITFGTCELCEEETVRKLISKDYHDSPTVLHKISDMVPPNIVTGIAGSFSSRAALVNIPFATIGVDAEGAFSLDMEKLNLDAVSTVAPVLNEMFNIDSTGQFLKFIESKLDLKRASNGGLYM</sequence>
<dbReference type="Gene3D" id="3.40.50.12120">
    <property type="entry name" value="POC1 chaperone"/>
    <property type="match status" value="1"/>
</dbReference>
<dbReference type="EMBL" id="CP064812">
    <property type="protein sequence ID" value="QPG73055.1"/>
    <property type="molecule type" value="Genomic_DNA"/>
</dbReference>
<dbReference type="KEGG" id="bnn:FOA43_000359"/>
<dbReference type="OrthoDB" id="3980818at2759"/>
<dbReference type="GeneID" id="62193760"/>
<dbReference type="Proteomes" id="UP000662931">
    <property type="component" value="Chromosome 1"/>
</dbReference>
<dbReference type="RefSeq" id="XP_038776620.1">
    <property type="nucleotide sequence ID" value="XM_038920692.1"/>
</dbReference>
<organism evidence="2 3">
    <name type="scientific">Eeniella nana</name>
    <name type="common">Yeast</name>
    <name type="synonym">Brettanomyces nanus</name>
    <dbReference type="NCBI Taxonomy" id="13502"/>
    <lineage>
        <taxon>Eukaryota</taxon>
        <taxon>Fungi</taxon>
        <taxon>Dikarya</taxon>
        <taxon>Ascomycota</taxon>
        <taxon>Saccharomycotina</taxon>
        <taxon>Pichiomycetes</taxon>
        <taxon>Pichiales</taxon>
        <taxon>Pichiaceae</taxon>
        <taxon>Brettanomyces</taxon>
    </lineage>
</organism>
<name>A0A875RYC7_EENNA</name>
<feature type="compositionally biased region" description="Polar residues" evidence="1">
    <location>
        <begin position="16"/>
        <end position="26"/>
    </location>
</feature>
<feature type="region of interest" description="Disordered" evidence="1">
    <location>
        <begin position="9"/>
        <end position="29"/>
    </location>
</feature>
<evidence type="ECO:0000256" key="1">
    <source>
        <dbReference type="SAM" id="MobiDB-lite"/>
    </source>
</evidence>
<gene>
    <name evidence="2" type="ORF">FOA43_000359</name>
</gene>
<proteinExistence type="predicted"/>
<keyword evidence="3" id="KW-1185">Reference proteome</keyword>
<accession>A0A875RYC7</accession>
<evidence type="ECO:0000313" key="3">
    <source>
        <dbReference type="Proteomes" id="UP000662931"/>
    </source>
</evidence>
<evidence type="ECO:0000313" key="2">
    <source>
        <dbReference type="EMBL" id="QPG73055.1"/>
    </source>
</evidence>
<dbReference type="InterPro" id="IPR038605">
    <property type="entry name" value="Pba1_sf"/>
</dbReference>